<proteinExistence type="predicted"/>
<dbReference type="KEGG" id="cci:CC1G_05441"/>
<comment type="caution">
    <text evidence="3">The sequence shown here is derived from an EMBL/GenBank/DDBJ whole genome shotgun (WGS) entry which is preliminary data.</text>
</comment>
<evidence type="ECO:0000256" key="2">
    <source>
        <dbReference type="SAM" id="SignalP"/>
    </source>
</evidence>
<evidence type="ECO:0000313" key="4">
    <source>
        <dbReference type="Proteomes" id="UP000001861"/>
    </source>
</evidence>
<dbReference type="RefSeq" id="XP_001835479.1">
    <property type="nucleotide sequence ID" value="XM_001835427.1"/>
</dbReference>
<dbReference type="OMA" id="ILEFHYH"/>
<evidence type="ECO:0000256" key="1">
    <source>
        <dbReference type="SAM" id="MobiDB-lite"/>
    </source>
</evidence>
<feature type="region of interest" description="Disordered" evidence="1">
    <location>
        <begin position="136"/>
        <end position="164"/>
    </location>
</feature>
<organism evidence="3 4">
    <name type="scientific">Coprinopsis cinerea (strain Okayama-7 / 130 / ATCC MYA-4618 / FGSC 9003)</name>
    <name type="common">Inky cap fungus</name>
    <name type="synonym">Hormographiella aspergillata</name>
    <dbReference type="NCBI Taxonomy" id="240176"/>
    <lineage>
        <taxon>Eukaryota</taxon>
        <taxon>Fungi</taxon>
        <taxon>Dikarya</taxon>
        <taxon>Basidiomycota</taxon>
        <taxon>Agaricomycotina</taxon>
        <taxon>Agaricomycetes</taxon>
        <taxon>Agaricomycetidae</taxon>
        <taxon>Agaricales</taxon>
        <taxon>Agaricineae</taxon>
        <taxon>Psathyrellaceae</taxon>
        <taxon>Coprinopsis</taxon>
    </lineage>
</organism>
<evidence type="ECO:0008006" key="5">
    <source>
        <dbReference type="Google" id="ProtNLM"/>
    </source>
</evidence>
<dbReference type="Gene3D" id="2.60.40.420">
    <property type="entry name" value="Cupredoxins - blue copper proteins"/>
    <property type="match status" value="1"/>
</dbReference>
<dbReference type="InterPro" id="IPR052953">
    <property type="entry name" value="Ser-rich/MCO-related"/>
</dbReference>
<gene>
    <name evidence="3" type="ORF">CC1G_05441</name>
</gene>
<dbReference type="OrthoDB" id="1921208at2759"/>
<dbReference type="VEuPathDB" id="FungiDB:CC1G_05441"/>
<accession>A8NQ46</accession>
<dbReference type="EMBL" id="AACS02000008">
    <property type="protein sequence ID" value="EAU86447.1"/>
    <property type="molecule type" value="Genomic_DNA"/>
</dbReference>
<evidence type="ECO:0000313" key="3">
    <source>
        <dbReference type="EMBL" id="EAU86447.1"/>
    </source>
</evidence>
<dbReference type="eggNOG" id="ENOG502S40X">
    <property type="taxonomic scope" value="Eukaryota"/>
</dbReference>
<reference evidence="3 4" key="1">
    <citation type="journal article" date="2010" name="Proc. Natl. Acad. Sci. U.S.A.">
        <title>Insights into evolution of multicellular fungi from the assembled chromosomes of the mushroom Coprinopsis cinerea (Coprinus cinereus).</title>
        <authorList>
            <person name="Stajich J.E."/>
            <person name="Wilke S.K."/>
            <person name="Ahren D."/>
            <person name="Au C.H."/>
            <person name="Birren B.W."/>
            <person name="Borodovsky M."/>
            <person name="Burns C."/>
            <person name="Canback B."/>
            <person name="Casselton L.A."/>
            <person name="Cheng C.K."/>
            <person name="Deng J."/>
            <person name="Dietrich F.S."/>
            <person name="Fargo D.C."/>
            <person name="Farman M.L."/>
            <person name="Gathman A.C."/>
            <person name="Goldberg J."/>
            <person name="Guigo R."/>
            <person name="Hoegger P.J."/>
            <person name="Hooker J.B."/>
            <person name="Huggins A."/>
            <person name="James T.Y."/>
            <person name="Kamada T."/>
            <person name="Kilaru S."/>
            <person name="Kodira C."/>
            <person name="Kues U."/>
            <person name="Kupfer D."/>
            <person name="Kwan H.S."/>
            <person name="Lomsadze A."/>
            <person name="Li W."/>
            <person name="Lilly W.W."/>
            <person name="Ma L.J."/>
            <person name="Mackey A.J."/>
            <person name="Manning G."/>
            <person name="Martin F."/>
            <person name="Muraguchi H."/>
            <person name="Natvig D.O."/>
            <person name="Palmerini H."/>
            <person name="Ramesh M.A."/>
            <person name="Rehmeyer C.J."/>
            <person name="Roe B.A."/>
            <person name="Shenoy N."/>
            <person name="Stanke M."/>
            <person name="Ter-Hovhannisyan V."/>
            <person name="Tunlid A."/>
            <person name="Velagapudi R."/>
            <person name="Vision T.J."/>
            <person name="Zeng Q."/>
            <person name="Zolan M.E."/>
            <person name="Pukkila P.J."/>
        </authorList>
    </citation>
    <scope>NUCLEOTIDE SEQUENCE [LARGE SCALE GENOMIC DNA]</scope>
    <source>
        <strain evidence="4">Okayama-7 / 130 / ATCC MYA-4618 / FGSC 9003</strain>
    </source>
</reference>
<dbReference type="PANTHER" id="PTHR34883">
    <property type="entry name" value="SERINE-RICH PROTEIN, PUTATIVE-RELATED-RELATED"/>
    <property type="match status" value="1"/>
</dbReference>
<feature type="region of interest" description="Disordered" evidence="1">
    <location>
        <begin position="181"/>
        <end position="212"/>
    </location>
</feature>
<dbReference type="SUPFAM" id="SSF49503">
    <property type="entry name" value="Cupredoxins"/>
    <property type="match status" value="1"/>
</dbReference>
<dbReference type="PANTHER" id="PTHR34883:SF15">
    <property type="entry name" value="EXTRACELLULAR SERINE-RICH PROTEIN"/>
    <property type="match status" value="1"/>
</dbReference>
<dbReference type="Proteomes" id="UP000001861">
    <property type="component" value="Unassembled WGS sequence"/>
</dbReference>
<keyword evidence="2" id="KW-0732">Signal</keyword>
<keyword evidence="4" id="KW-1185">Reference proteome</keyword>
<dbReference type="AlphaFoldDB" id="A8NQ46"/>
<dbReference type="InterPro" id="IPR008972">
    <property type="entry name" value="Cupredoxin"/>
</dbReference>
<dbReference type="InParanoid" id="A8NQ46"/>
<dbReference type="GeneID" id="6012011"/>
<protein>
    <recommendedName>
        <fullName evidence="5">Phytocyanin domain-containing protein</fullName>
    </recommendedName>
</protein>
<sequence length="239" mass="23551">MRFSTAIISTLLGVAATVSAETFTVLVGKDNGLTYDPPTVNAKVGDVISFQFLSKNHTVTQSTFASPCVPKDQGVDSGFQFVPEGAAQIPAWSITINDDSTPLWFFCNRAPHCERGMVFSVNPTADKSHEAFLENARAGGGAPPADGGAGAPPAAPPAAGDASASATGAAPAITLTPAASGNAGAAPGAANAAPNPNSDPSGTAASQQQADDASSAAGAAVKGAGWMAMGVAGVVALLL</sequence>
<feature type="chain" id="PRO_5002724424" description="Phytocyanin domain-containing protein" evidence="2">
    <location>
        <begin position="21"/>
        <end position="239"/>
    </location>
</feature>
<feature type="compositionally biased region" description="Gly residues" evidence="1">
    <location>
        <begin position="138"/>
        <end position="150"/>
    </location>
</feature>
<name>A8NQ46_COPC7</name>
<feature type="signal peptide" evidence="2">
    <location>
        <begin position="1"/>
        <end position="20"/>
    </location>
</feature>
<dbReference type="STRING" id="240176.A8NQ46"/>
<dbReference type="CDD" id="cd00920">
    <property type="entry name" value="Cupredoxin"/>
    <property type="match status" value="1"/>
</dbReference>